<evidence type="ECO:0000256" key="3">
    <source>
        <dbReference type="ARBA" id="ARBA00022960"/>
    </source>
</evidence>
<name>A0ABR8PR67_9CLOT</name>
<evidence type="ECO:0000313" key="8">
    <source>
        <dbReference type="EMBL" id="MBD7910657.1"/>
    </source>
</evidence>
<keyword evidence="3 5" id="KW-0133">Cell shape</keyword>
<dbReference type="NCBIfam" id="TIGR00219">
    <property type="entry name" value="mreC"/>
    <property type="match status" value="1"/>
</dbReference>
<evidence type="ECO:0000313" key="9">
    <source>
        <dbReference type="Proteomes" id="UP000627781"/>
    </source>
</evidence>
<dbReference type="PANTHER" id="PTHR34138:SF1">
    <property type="entry name" value="CELL SHAPE-DETERMINING PROTEIN MREC"/>
    <property type="match status" value="1"/>
</dbReference>
<reference evidence="8 9" key="1">
    <citation type="submission" date="2020-08" db="EMBL/GenBank/DDBJ databases">
        <title>A Genomic Blueprint of the Chicken Gut Microbiome.</title>
        <authorList>
            <person name="Gilroy R."/>
            <person name="Ravi A."/>
            <person name="Getino M."/>
            <person name="Pursley I."/>
            <person name="Horton D.L."/>
            <person name="Alikhan N.-F."/>
            <person name="Baker D."/>
            <person name="Gharbi K."/>
            <person name="Hall N."/>
            <person name="Watson M."/>
            <person name="Adriaenssens E.M."/>
            <person name="Foster-Nyarko E."/>
            <person name="Jarju S."/>
            <person name="Secka A."/>
            <person name="Antonio M."/>
            <person name="Oren A."/>
            <person name="Chaudhuri R."/>
            <person name="La Ragione R.M."/>
            <person name="Hildebrand F."/>
            <person name="Pallen M.J."/>
        </authorList>
    </citation>
    <scope>NUCLEOTIDE SEQUENCE [LARGE SCALE GENOMIC DNA]</scope>
    <source>
        <strain evidence="8 9">Sa3CVN1</strain>
    </source>
</reference>
<comment type="function">
    <text evidence="5">Involved in formation and maintenance of cell shape.</text>
</comment>
<evidence type="ECO:0000259" key="7">
    <source>
        <dbReference type="Pfam" id="PF04085"/>
    </source>
</evidence>
<evidence type="ECO:0000256" key="1">
    <source>
        <dbReference type="ARBA" id="ARBA00009369"/>
    </source>
</evidence>
<accession>A0ABR8PR67</accession>
<comment type="caution">
    <text evidence="8">The sequence shown here is derived from an EMBL/GenBank/DDBJ whole genome shotgun (WGS) entry which is preliminary data.</text>
</comment>
<dbReference type="Gene3D" id="2.40.10.340">
    <property type="entry name" value="Rod shape-determining protein MreC, domain 1"/>
    <property type="match status" value="1"/>
</dbReference>
<sequence>MKLFKNKLAVTVIVLSVAFLGLIIFTASKETKGPMGAAGDALNPIQKIAYNANRGVKDFVDFFLNFSDVKEENKQLAKENKELKNELQEYSNLKEENDKFRGILDFKEQHNNYNYIATNIISYSGSGIIDGYIVDKGQNDGIEKNMIVISPDGLVGQVSSVGSNWAIVQGIINENVNVSVKVENTKDNTGILKGYKDNSNNLLVKVSNLPVDSQVKEGDVIMTSGLGFLYPKDIKVGTVMSVEEDKVKVMKSAVVKPSVDFSKLEELYIVAPKDKKEIKYD</sequence>
<feature type="domain" description="Rod shape-determining protein MreC beta-barrel core" evidence="7">
    <location>
        <begin position="120"/>
        <end position="270"/>
    </location>
</feature>
<keyword evidence="6" id="KW-0175">Coiled coil</keyword>
<keyword evidence="9" id="KW-1185">Reference proteome</keyword>
<dbReference type="Proteomes" id="UP000627781">
    <property type="component" value="Unassembled WGS sequence"/>
</dbReference>
<dbReference type="InterPro" id="IPR055342">
    <property type="entry name" value="MreC_beta-barrel_core"/>
</dbReference>
<dbReference type="Pfam" id="PF04085">
    <property type="entry name" value="MreC"/>
    <property type="match status" value="1"/>
</dbReference>
<dbReference type="PANTHER" id="PTHR34138">
    <property type="entry name" value="CELL SHAPE-DETERMINING PROTEIN MREC"/>
    <property type="match status" value="1"/>
</dbReference>
<evidence type="ECO:0000256" key="2">
    <source>
        <dbReference type="ARBA" id="ARBA00013855"/>
    </source>
</evidence>
<dbReference type="PIRSF" id="PIRSF038471">
    <property type="entry name" value="MreC"/>
    <property type="match status" value="1"/>
</dbReference>
<evidence type="ECO:0000256" key="6">
    <source>
        <dbReference type="SAM" id="Coils"/>
    </source>
</evidence>
<dbReference type="InterPro" id="IPR042175">
    <property type="entry name" value="Cell/Rod_MreC_2"/>
</dbReference>
<evidence type="ECO:0000256" key="5">
    <source>
        <dbReference type="PIRNR" id="PIRNR038471"/>
    </source>
</evidence>
<dbReference type="EMBL" id="JACSRA010000005">
    <property type="protein sequence ID" value="MBD7910657.1"/>
    <property type="molecule type" value="Genomic_DNA"/>
</dbReference>
<gene>
    <name evidence="8" type="primary">mreC</name>
    <name evidence="8" type="ORF">H9661_04715</name>
</gene>
<comment type="similarity">
    <text evidence="1 5">Belongs to the MreC family.</text>
</comment>
<dbReference type="InterPro" id="IPR007221">
    <property type="entry name" value="MreC"/>
</dbReference>
<protein>
    <recommendedName>
        <fullName evidence="2 5">Cell shape-determining protein MreC</fullName>
    </recommendedName>
    <alternativeName>
        <fullName evidence="4 5">Cell shape protein MreC</fullName>
    </alternativeName>
</protein>
<evidence type="ECO:0000256" key="4">
    <source>
        <dbReference type="ARBA" id="ARBA00032089"/>
    </source>
</evidence>
<dbReference type="InterPro" id="IPR042177">
    <property type="entry name" value="Cell/Rod_1"/>
</dbReference>
<feature type="coiled-coil region" evidence="6">
    <location>
        <begin position="66"/>
        <end position="103"/>
    </location>
</feature>
<dbReference type="Gene3D" id="2.40.10.350">
    <property type="entry name" value="Rod shape-determining protein MreC, domain 2"/>
    <property type="match status" value="1"/>
</dbReference>
<dbReference type="RefSeq" id="WP_143315651.1">
    <property type="nucleotide sequence ID" value="NZ_JACSRA010000005.1"/>
</dbReference>
<organism evidence="8 9">
    <name type="scientific">Clostridium cibarium</name>
    <dbReference type="NCBI Taxonomy" id="2762247"/>
    <lineage>
        <taxon>Bacteria</taxon>
        <taxon>Bacillati</taxon>
        <taxon>Bacillota</taxon>
        <taxon>Clostridia</taxon>
        <taxon>Eubacteriales</taxon>
        <taxon>Clostridiaceae</taxon>
        <taxon>Clostridium</taxon>
    </lineage>
</organism>
<proteinExistence type="inferred from homology"/>